<evidence type="ECO:0000313" key="1">
    <source>
        <dbReference type="Proteomes" id="UP000887580"/>
    </source>
</evidence>
<evidence type="ECO:0000313" key="2">
    <source>
        <dbReference type="WBParaSite" id="PS1159_v2.g24321.t1"/>
    </source>
</evidence>
<proteinExistence type="predicted"/>
<sequence length="886" mass="100477">MKTPYDRKLVLGSLYLSSHFVCFASRTERLVTLIILIQDIHSIEEYRNMDEGIKNGIKLGLKNKNFVIFAGLPDRDKVMEKIINFRLKDKAERSIGEKNKQLPEECESIMNAPLCQQFPFKDHCNDKIRRGWQSLFSDYGRDVSMYRTIDLHRLLLEGIPLEHRGLIWAICSGAAAEMQLNPGEYEALLKRSKGQERCLLTMEEIERDLHRSLPEHPAFQGGPGIDALRRILTAYAIRNPNIGYCQAMNIVAAVLLLFSNEEQAFWLLVAVCERLLPDYYNTKVVGALIDQGVFSDLVGVSLPNLHSKLTELGLDDMVALSWFLTIFLNAIKFDAAVRILDLFFFDGSKLMFQLALEILKENEELIRSSKDEGEALLTISAFMEKITDARVENSSEIFIGQLISNSYRNFGETFTNKDIEKLRLKHRLKVVQNLEDNQMRSIVKNVGKRCPLTQEELEGLYNIVKEEHLLSWRSRINTSQHQKLTSIMEERPRFDPCNQSPYRMDFELFAQIFPHLLPWPVHEIFVIRCFRLMDVNETGILTFRDLSYLLGIFLKGDSTDKVTLFYKCHIPPAFNLSDLDDVINRKSFDDNEPEIGVEAATIVGSTKSSPVRASRSSTSVTEGITGVDETAVDAASEADELCSTGGGSSALCVDSPLPSSHASMRDLELVEEDDELKLPKIKSFPIIGSPYSDDYSLPDRAPSEISDSFSLVEDASDAIKTLSHKMQSTTLQEVQRRSNATQKEPIEPITQIQFIELWKTFYELIPHDDMQHHHSLAVAGTLLLQLGETQKYLQHGIQKEIDDAMRASADDELIKSPETPTSPEGGPSSKVGDLKSCLQDGEWRLQVEHIIATILAESSLSEFFEQKYCLLELAKKYRENPSKRKT</sequence>
<name>A0AC35G5X8_9BILA</name>
<organism evidence="1 2">
    <name type="scientific">Panagrolaimus sp. PS1159</name>
    <dbReference type="NCBI Taxonomy" id="55785"/>
    <lineage>
        <taxon>Eukaryota</taxon>
        <taxon>Metazoa</taxon>
        <taxon>Ecdysozoa</taxon>
        <taxon>Nematoda</taxon>
        <taxon>Chromadorea</taxon>
        <taxon>Rhabditida</taxon>
        <taxon>Tylenchina</taxon>
        <taxon>Panagrolaimomorpha</taxon>
        <taxon>Panagrolaimoidea</taxon>
        <taxon>Panagrolaimidae</taxon>
        <taxon>Panagrolaimus</taxon>
    </lineage>
</organism>
<dbReference type="Proteomes" id="UP000887580">
    <property type="component" value="Unplaced"/>
</dbReference>
<dbReference type="WBParaSite" id="PS1159_v2.g24321.t1">
    <property type="protein sequence ID" value="PS1159_v2.g24321.t1"/>
    <property type="gene ID" value="PS1159_v2.g24321"/>
</dbReference>
<accession>A0AC35G5X8</accession>
<reference evidence="2" key="1">
    <citation type="submission" date="2022-11" db="UniProtKB">
        <authorList>
            <consortium name="WormBaseParasite"/>
        </authorList>
    </citation>
    <scope>IDENTIFICATION</scope>
</reference>
<protein>
    <submittedName>
        <fullName evidence="2">Rab-GAP TBC domain-containing protein</fullName>
    </submittedName>
</protein>